<evidence type="ECO:0000256" key="4">
    <source>
        <dbReference type="ARBA" id="ARBA00023136"/>
    </source>
</evidence>
<protein>
    <submittedName>
        <fullName evidence="7">RDD family membrane protein YckC</fullName>
    </submittedName>
</protein>
<feature type="transmembrane region" description="Helical" evidence="5">
    <location>
        <begin position="106"/>
        <end position="124"/>
    </location>
</feature>
<feature type="transmembrane region" description="Helical" evidence="5">
    <location>
        <begin position="49"/>
        <end position="70"/>
    </location>
</feature>
<sequence>MYSTNSASMKRRMIALLIDYLIIMAYGAFLLSISFLLGHPLNPLFENSAMVAQTAGFIFVTLPVFLYFFLTESSSLGGTIGKKKMSLKVVCINGLKLKRGRSFMRSFIKFLPWELAHFGVYRLILPTNISESTIVTLLVVVNMITMLYLITPMFNRERKSVYDWLAGTKVVKEEADEQI</sequence>
<keyword evidence="4 5" id="KW-0472">Membrane</keyword>
<name>A0ABS2NGT4_9BACI</name>
<feature type="transmembrane region" description="Helical" evidence="5">
    <location>
        <begin position="12"/>
        <end position="37"/>
    </location>
</feature>
<proteinExistence type="predicted"/>
<keyword evidence="2 5" id="KW-0812">Transmembrane</keyword>
<dbReference type="PANTHER" id="PTHR38480:SF1">
    <property type="entry name" value="SLR0254 PROTEIN"/>
    <property type="match status" value="1"/>
</dbReference>
<keyword evidence="3 5" id="KW-1133">Transmembrane helix</keyword>
<dbReference type="Pfam" id="PF06271">
    <property type="entry name" value="RDD"/>
    <property type="match status" value="1"/>
</dbReference>
<evidence type="ECO:0000259" key="6">
    <source>
        <dbReference type="Pfam" id="PF06271"/>
    </source>
</evidence>
<dbReference type="InterPro" id="IPR010432">
    <property type="entry name" value="RDD"/>
</dbReference>
<evidence type="ECO:0000256" key="3">
    <source>
        <dbReference type="ARBA" id="ARBA00022989"/>
    </source>
</evidence>
<feature type="domain" description="RDD" evidence="6">
    <location>
        <begin position="7"/>
        <end position="167"/>
    </location>
</feature>
<organism evidence="7 8">
    <name type="scientific">Rossellomorea pakistanensis</name>
    <dbReference type="NCBI Taxonomy" id="992288"/>
    <lineage>
        <taxon>Bacteria</taxon>
        <taxon>Bacillati</taxon>
        <taxon>Bacillota</taxon>
        <taxon>Bacilli</taxon>
        <taxon>Bacillales</taxon>
        <taxon>Bacillaceae</taxon>
        <taxon>Rossellomorea</taxon>
    </lineage>
</organism>
<feature type="transmembrane region" description="Helical" evidence="5">
    <location>
        <begin position="130"/>
        <end position="150"/>
    </location>
</feature>
<evidence type="ECO:0000256" key="2">
    <source>
        <dbReference type="ARBA" id="ARBA00022692"/>
    </source>
</evidence>
<evidence type="ECO:0000313" key="7">
    <source>
        <dbReference type="EMBL" id="MBM7587028.1"/>
    </source>
</evidence>
<comment type="subcellular location">
    <subcellularLocation>
        <location evidence="1">Membrane</location>
        <topology evidence="1">Multi-pass membrane protein</topology>
    </subcellularLocation>
</comment>
<evidence type="ECO:0000256" key="5">
    <source>
        <dbReference type="SAM" id="Phobius"/>
    </source>
</evidence>
<comment type="caution">
    <text evidence="7">The sequence shown here is derived from an EMBL/GenBank/DDBJ whole genome shotgun (WGS) entry which is preliminary data.</text>
</comment>
<reference evidence="7 8" key="1">
    <citation type="submission" date="2021-01" db="EMBL/GenBank/DDBJ databases">
        <title>Genomic Encyclopedia of Type Strains, Phase IV (KMG-IV): sequencing the most valuable type-strain genomes for metagenomic binning, comparative biology and taxonomic classification.</title>
        <authorList>
            <person name="Goeker M."/>
        </authorList>
    </citation>
    <scope>NUCLEOTIDE SEQUENCE [LARGE SCALE GENOMIC DNA]</scope>
    <source>
        <strain evidence="7 8">DSM 24834</strain>
    </source>
</reference>
<gene>
    <name evidence="7" type="ORF">JOC86_003580</name>
</gene>
<dbReference type="EMBL" id="JAFBDZ010000003">
    <property type="protein sequence ID" value="MBM7587028.1"/>
    <property type="molecule type" value="Genomic_DNA"/>
</dbReference>
<dbReference type="RefSeq" id="WP_205174182.1">
    <property type="nucleotide sequence ID" value="NZ_JAFBDZ010000003.1"/>
</dbReference>
<accession>A0ABS2NGT4</accession>
<evidence type="ECO:0000313" key="8">
    <source>
        <dbReference type="Proteomes" id="UP001646157"/>
    </source>
</evidence>
<dbReference type="Proteomes" id="UP001646157">
    <property type="component" value="Unassembled WGS sequence"/>
</dbReference>
<dbReference type="PANTHER" id="PTHR38480">
    <property type="entry name" value="SLR0254 PROTEIN"/>
    <property type="match status" value="1"/>
</dbReference>
<keyword evidence="8" id="KW-1185">Reference proteome</keyword>
<evidence type="ECO:0000256" key="1">
    <source>
        <dbReference type="ARBA" id="ARBA00004141"/>
    </source>
</evidence>